<sequence>MPACRFHACRMGIGRIGKPQVPRPAIPPIDVLHSPDRSTTERILEETIMYLNRFSAFAAIVFFASTPALAETVNVSGVGHGSSTAVAMPASESLIVVHVTSSYDRFDTEDADNPFASATGPCFGAILVDKGVVSGEGLCHYTDANDDVAVIKWMANGMSAEGRTLGDWMVLGGTGRWASITGGGAFDAGGEGDDYTNIINGKVTMN</sequence>
<evidence type="ECO:0000313" key="1">
    <source>
        <dbReference type="EMBL" id="SNS34057.1"/>
    </source>
</evidence>
<gene>
    <name evidence="1" type="ORF">SAMN04488078_101179</name>
</gene>
<dbReference type="Proteomes" id="UP000198440">
    <property type="component" value="Unassembled WGS sequence"/>
</dbReference>
<protein>
    <submittedName>
        <fullName evidence="1">Uncharacterized protein</fullName>
    </submittedName>
</protein>
<reference evidence="1 2" key="1">
    <citation type="submission" date="2017-06" db="EMBL/GenBank/DDBJ databases">
        <authorList>
            <person name="Kim H.J."/>
            <person name="Triplett B.A."/>
        </authorList>
    </citation>
    <scope>NUCLEOTIDE SEQUENCE [LARGE SCALE GENOMIC DNA]</scope>
    <source>
        <strain evidence="1 2">DSM 11445</strain>
    </source>
</reference>
<accession>A0A239DNZ0</accession>
<proteinExistence type="predicted"/>
<evidence type="ECO:0000313" key="2">
    <source>
        <dbReference type="Proteomes" id="UP000198440"/>
    </source>
</evidence>
<name>A0A239DNZ0_9RHOB</name>
<dbReference type="AlphaFoldDB" id="A0A239DNZ0"/>
<organism evidence="1 2">
    <name type="scientific">Antarctobacter heliothermus</name>
    <dbReference type="NCBI Taxonomy" id="74033"/>
    <lineage>
        <taxon>Bacteria</taxon>
        <taxon>Pseudomonadati</taxon>
        <taxon>Pseudomonadota</taxon>
        <taxon>Alphaproteobacteria</taxon>
        <taxon>Rhodobacterales</taxon>
        <taxon>Roseobacteraceae</taxon>
        <taxon>Antarctobacter</taxon>
    </lineage>
</organism>
<dbReference type="EMBL" id="FZON01000011">
    <property type="protein sequence ID" value="SNS34057.1"/>
    <property type="molecule type" value="Genomic_DNA"/>
</dbReference>